<dbReference type="PRINTS" id="PR00987">
    <property type="entry name" value="TRNASYNTHGLU"/>
</dbReference>
<dbReference type="Gene3D" id="1.20.1050.130">
    <property type="match status" value="1"/>
</dbReference>
<evidence type="ECO:0000256" key="7">
    <source>
        <dbReference type="SAM" id="MobiDB-lite"/>
    </source>
</evidence>
<accession>A0A1B0EW63</accession>
<dbReference type="FunFam" id="3.90.800.10:FF:000001">
    <property type="entry name" value="Glutamine--tRNA ligase"/>
    <property type="match status" value="1"/>
</dbReference>
<organism evidence="8 9">
    <name type="scientific">Phlebotomus papatasi</name>
    <name type="common">Sandfly</name>
    <dbReference type="NCBI Taxonomy" id="29031"/>
    <lineage>
        <taxon>Eukaryota</taxon>
        <taxon>Metazoa</taxon>
        <taxon>Ecdysozoa</taxon>
        <taxon>Arthropoda</taxon>
        <taxon>Hexapoda</taxon>
        <taxon>Insecta</taxon>
        <taxon>Pterygota</taxon>
        <taxon>Neoptera</taxon>
        <taxon>Endopterygota</taxon>
        <taxon>Diptera</taxon>
        <taxon>Nematocera</taxon>
        <taxon>Psychodoidea</taxon>
        <taxon>Psychodidae</taxon>
        <taxon>Phlebotomus</taxon>
        <taxon>Phlebotomus</taxon>
    </lineage>
</organism>
<keyword evidence="4 6" id="KW-0648">Protein biosynthesis</keyword>
<evidence type="ECO:0000256" key="5">
    <source>
        <dbReference type="ARBA" id="ARBA00023146"/>
    </source>
</evidence>
<dbReference type="SUPFAM" id="SSF47616">
    <property type="entry name" value="GST C-terminal domain-like"/>
    <property type="match status" value="1"/>
</dbReference>
<dbReference type="Proteomes" id="UP000092462">
    <property type="component" value="Unassembled WGS sequence"/>
</dbReference>
<dbReference type="InterPro" id="IPR014729">
    <property type="entry name" value="Rossmann-like_a/b/a_fold"/>
</dbReference>
<dbReference type="GO" id="GO:0004818">
    <property type="term" value="F:glutamate-tRNA ligase activity"/>
    <property type="evidence" value="ECO:0007669"/>
    <property type="project" value="TreeGrafter"/>
</dbReference>
<dbReference type="InterPro" id="IPR036282">
    <property type="entry name" value="Glutathione-S-Trfase_C_sf"/>
</dbReference>
<dbReference type="GO" id="GO:0005829">
    <property type="term" value="C:cytosol"/>
    <property type="evidence" value="ECO:0007669"/>
    <property type="project" value="TreeGrafter"/>
</dbReference>
<dbReference type="InterPro" id="IPR050132">
    <property type="entry name" value="Gln/Glu-tRNA_Ligase"/>
</dbReference>
<dbReference type="AlphaFoldDB" id="A0A1B0EW63"/>
<evidence type="ECO:0000313" key="9">
    <source>
        <dbReference type="Proteomes" id="UP000092462"/>
    </source>
</evidence>
<feature type="region of interest" description="Disordered" evidence="7">
    <location>
        <begin position="192"/>
        <end position="214"/>
    </location>
</feature>
<dbReference type="EnsemblMetazoa" id="PPAI003206-RA">
    <property type="protein sequence ID" value="PPAI003206-PA"/>
    <property type="gene ID" value="PPAI003206"/>
</dbReference>
<dbReference type="VEuPathDB" id="VectorBase:PPAI003206"/>
<dbReference type="Pfam" id="PF00749">
    <property type="entry name" value="tRNA-synt_1c"/>
    <property type="match status" value="1"/>
</dbReference>
<dbReference type="Gene3D" id="3.90.800.10">
    <property type="entry name" value="Glutamyl-tRNA Synthetase, Domain 3"/>
    <property type="match status" value="1"/>
</dbReference>
<dbReference type="GO" id="GO:0006424">
    <property type="term" value="P:glutamyl-tRNA aminoacylation"/>
    <property type="evidence" value="ECO:0007669"/>
    <property type="project" value="TreeGrafter"/>
</dbReference>
<dbReference type="EMBL" id="AJVK01026288">
    <property type="status" value="NOT_ANNOTATED_CDS"/>
    <property type="molecule type" value="Genomic_DNA"/>
</dbReference>
<reference evidence="8" key="1">
    <citation type="submission" date="2022-08" db="UniProtKB">
        <authorList>
            <consortium name="EnsemblMetazoa"/>
        </authorList>
    </citation>
    <scope>IDENTIFICATION</scope>
    <source>
        <strain evidence="8">Israel</strain>
    </source>
</reference>
<name>A0A1B0EW63_PHLPP</name>
<evidence type="ECO:0000256" key="4">
    <source>
        <dbReference type="ARBA" id="ARBA00022917"/>
    </source>
</evidence>
<dbReference type="PROSITE" id="PS50405">
    <property type="entry name" value="GST_CTER"/>
    <property type="match status" value="1"/>
</dbReference>
<feature type="compositionally biased region" description="Basic and acidic residues" evidence="7">
    <location>
        <begin position="192"/>
        <end position="208"/>
    </location>
</feature>
<evidence type="ECO:0000256" key="2">
    <source>
        <dbReference type="ARBA" id="ARBA00022741"/>
    </source>
</evidence>
<dbReference type="InterPro" id="IPR020058">
    <property type="entry name" value="Glu/Gln-tRNA-synth_Ib_cat-dom"/>
</dbReference>
<dbReference type="PROSITE" id="PS00178">
    <property type="entry name" value="AA_TRNA_LIGASE_I"/>
    <property type="match status" value="1"/>
</dbReference>
<dbReference type="Gene3D" id="3.40.50.620">
    <property type="entry name" value="HUPs"/>
    <property type="match status" value="1"/>
</dbReference>
<keyword evidence="1 6" id="KW-0436">Ligase</keyword>
<dbReference type="EMBL" id="AJVK01026289">
    <property type="status" value="NOT_ANNOTATED_CDS"/>
    <property type="molecule type" value="Genomic_DNA"/>
</dbReference>
<keyword evidence="2 6" id="KW-0547">Nucleotide-binding</keyword>
<evidence type="ECO:0000256" key="3">
    <source>
        <dbReference type="ARBA" id="ARBA00022840"/>
    </source>
</evidence>
<dbReference type="VEuPathDB" id="VectorBase:PPAPM1_011061"/>
<dbReference type="GO" id="GO:0017102">
    <property type="term" value="C:methionyl glutamyl tRNA synthetase complex"/>
    <property type="evidence" value="ECO:0007669"/>
    <property type="project" value="TreeGrafter"/>
</dbReference>
<sequence length="278" mass="31894">MKQKSPVTYLVSNRLTIADLAVFNAIFDHLDKLKASGGLPQNVQRWYDLIVSQECVQSVVASLPKKEEAPAVSREKFGDRKQEGRFVELPGAEMGKVVVRFPPEASGYLHIGHAKAALLNQYYQEAFQGKLIMRFDDTNPAKENVHFEQVILEDLKMLQIKPDLFTHTSQYFDLMLEYCEKLMKEGKAYVDDTEPEQMKKEREQKTESANRNNSVEKNFAMWQEMLKGSAEGQKCCVRAKMDMNSPNGCLRDPTIYRCKNEPHPRTGTKYKVSELLFI</sequence>
<dbReference type="PANTHER" id="PTHR43097:SF5">
    <property type="entry name" value="GLUTAMATE--TRNA LIGASE"/>
    <property type="match status" value="1"/>
</dbReference>
<protein>
    <submittedName>
        <fullName evidence="8">Uncharacterized protein</fullName>
    </submittedName>
</protein>
<keyword evidence="5 6" id="KW-0030">Aminoacyl-tRNA synthetase</keyword>
<evidence type="ECO:0000256" key="6">
    <source>
        <dbReference type="RuleBase" id="RU363037"/>
    </source>
</evidence>
<evidence type="ECO:0000256" key="1">
    <source>
        <dbReference type="ARBA" id="ARBA00022598"/>
    </source>
</evidence>
<dbReference type="EMBL" id="AJVK01026290">
    <property type="status" value="NOT_ANNOTATED_CDS"/>
    <property type="molecule type" value="Genomic_DNA"/>
</dbReference>
<evidence type="ECO:0000313" key="8">
    <source>
        <dbReference type="EnsemblMetazoa" id="PPAI003206-PA"/>
    </source>
</evidence>
<proteinExistence type="inferred from homology"/>
<dbReference type="InterPro" id="IPR010987">
    <property type="entry name" value="Glutathione-S-Trfase_C-like"/>
</dbReference>
<comment type="similarity">
    <text evidence="6">Belongs to the class-I aminoacyl-tRNA synthetase family.</text>
</comment>
<keyword evidence="9" id="KW-1185">Reference proteome</keyword>
<keyword evidence="3 6" id="KW-0067">ATP-binding</keyword>
<dbReference type="InterPro" id="IPR001412">
    <property type="entry name" value="aa-tRNA-synth_I_CS"/>
</dbReference>
<dbReference type="GO" id="GO:0005524">
    <property type="term" value="F:ATP binding"/>
    <property type="evidence" value="ECO:0007669"/>
    <property type="project" value="UniProtKB-KW"/>
</dbReference>
<dbReference type="SUPFAM" id="SSF52374">
    <property type="entry name" value="Nucleotidylyl transferase"/>
    <property type="match status" value="1"/>
</dbReference>
<dbReference type="PANTHER" id="PTHR43097">
    <property type="entry name" value="GLUTAMINE-TRNA LIGASE"/>
    <property type="match status" value="1"/>
</dbReference>
<dbReference type="InterPro" id="IPR000924">
    <property type="entry name" value="Glu/Gln-tRNA-synth"/>
</dbReference>